<evidence type="ECO:0000313" key="4">
    <source>
        <dbReference type="EMBL" id="CAG9128768.1"/>
    </source>
</evidence>
<dbReference type="Gene3D" id="1.20.1170.10">
    <property type="match status" value="1"/>
</dbReference>
<keyword evidence="5" id="KW-1185">Reference proteome</keyword>
<keyword evidence="1" id="KW-0175">Coiled coil</keyword>
<dbReference type="InterPro" id="IPR004244">
    <property type="entry name" value="Transposase_22"/>
</dbReference>
<reference evidence="4" key="1">
    <citation type="submission" date="2020-11" db="EMBL/GenBank/DDBJ databases">
        <authorList>
            <person name="Whiteford S."/>
        </authorList>
    </citation>
    <scope>NUCLEOTIDE SEQUENCE</scope>
</reference>
<evidence type="ECO:0000256" key="1">
    <source>
        <dbReference type="SAM" id="Coils"/>
    </source>
</evidence>
<dbReference type="InterPro" id="IPR057251">
    <property type="entry name" value="FP_C"/>
</dbReference>
<feature type="coiled-coil region" evidence="1">
    <location>
        <begin position="154"/>
        <end position="181"/>
    </location>
</feature>
<dbReference type="EMBL" id="CAJHNJ030000036">
    <property type="protein sequence ID" value="CAG9128768.1"/>
    <property type="molecule type" value="Genomic_DNA"/>
</dbReference>
<proteinExistence type="predicted"/>
<dbReference type="SUPFAM" id="SSF46579">
    <property type="entry name" value="Prefoldin"/>
    <property type="match status" value="1"/>
</dbReference>
<feature type="region of interest" description="Disordered" evidence="2">
    <location>
        <begin position="1"/>
        <end position="26"/>
    </location>
</feature>
<evidence type="ECO:0000256" key="2">
    <source>
        <dbReference type="SAM" id="MobiDB-lite"/>
    </source>
</evidence>
<organism evidence="4 5">
    <name type="scientific">Plutella xylostella</name>
    <name type="common">Diamondback moth</name>
    <name type="synonym">Plutella maculipennis</name>
    <dbReference type="NCBI Taxonomy" id="51655"/>
    <lineage>
        <taxon>Eukaryota</taxon>
        <taxon>Metazoa</taxon>
        <taxon>Ecdysozoa</taxon>
        <taxon>Arthropoda</taxon>
        <taxon>Hexapoda</taxon>
        <taxon>Insecta</taxon>
        <taxon>Pterygota</taxon>
        <taxon>Neoptera</taxon>
        <taxon>Endopterygota</taxon>
        <taxon>Lepidoptera</taxon>
        <taxon>Glossata</taxon>
        <taxon>Ditrysia</taxon>
        <taxon>Yponomeutoidea</taxon>
        <taxon>Plutellidae</taxon>
        <taxon>Plutella</taxon>
    </lineage>
</organism>
<dbReference type="PANTHER" id="PTHR11505">
    <property type="entry name" value="L1 TRANSPOSABLE ELEMENT-RELATED"/>
    <property type="match status" value="1"/>
</dbReference>
<dbReference type="AlphaFoldDB" id="A0A8S4FPV7"/>
<feature type="domain" description="FP protein C-terminal" evidence="3">
    <location>
        <begin position="277"/>
        <end position="329"/>
    </location>
</feature>
<dbReference type="Proteomes" id="UP000653454">
    <property type="component" value="Unassembled WGS sequence"/>
</dbReference>
<protein>
    <submittedName>
        <fullName evidence="4">(diamondback moth) hypothetical protein</fullName>
    </submittedName>
</protein>
<evidence type="ECO:0000259" key="3">
    <source>
        <dbReference type="Pfam" id="PF25298"/>
    </source>
</evidence>
<evidence type="ECO:0000313" key="5">
    <source>
        <dbReference type="Proteomes" id="UP000653454"/>
    </source>
</evidence>
<gene>
    <name evidence="4" type="ORF">PLXY2_LOCUS9265</name>
</gene>
<sequence>MSMIQRSPAKSNLHLSNPELASSAEQPNVALRKRKHPDGDLFDAFNSFSAEIRNTLSDWRQDLSSNISNISANITSIRNDLDILTATTSEIKSEINDLRSNQTKLEKRVLTLESSQSAVNNNLTELQTSTQFLASQYDDYAKKVAKLETGHINADKTSDAIVLLESKIDSLEQQARQCNLELGNVPEKRGENLLRLIESLGSLINVQIAQSDVVSVHRVPHAQPDSRRPKNIIVKVSSRILRDNILSAFRLRKGVTANELGLSNHEKDKIYCNEHLTLSSKKLFRECREKTKQYEYKYVWVKHATILVRESDNSPVIAIRSHKDLCKIKPRNK</sequence>
<comment type="caution">
    <text evidence="4">The sequence shown here is derived from an EMBL/GenBank/DDBJ whole genome shotgun (WGS) entry which is preliminary data.</text>
</comment>
<name>A0A8S4FPV7_PLUXY</name>
<accession>A0A8S4FPV7</accession>
<dbReference type="Pfam" id="PF25298">
    <property type="entry name" value="Baculo_FP_2nd"/>
    <property type="match status" value="1"/>
</dbReference>